<sequence length="47" mass="5783">MFEQNTFSHIYYDEKSAYLLIRNTELKKNKTLIKKIEDNFMAIYNFD</sequence>
<proteinExistence type="predicted"/>
<reference evidence="1" key="1">
    <citation type="submission" date="2019-03" db="EMBL/GenBank/DDBJ databases">
        <title>Single cell metagenomics reveals metabolic interactions within the superorganism composed of flagellate Streblomastix strix and complex community of Bacteroidetes bacteria on its surface.</title>
        <authorList>
            <person name="Treitli S.C."/>
            <person name="Kolisko M."/>
            <person name="Husnik F."/>
            <person name="Keeling P."/>
            <person name="Hampl V."/>
        </authorList>
    </citation>
    <scope>NUCLEOTIDE SEQUENCE</scope>
    <source>
        <strain evidence="1">STM</strain>
    </source>
</reference>
<protein>
    <submittedName>
        <fullName evidence="1">Uncharacterized protein</fullName>
    </submittedName>
</protein>
<dbReference type="AlphaFoldDB" id="A0A5J4S9S4"/>
<evidence type="ECO:0000313" key="1">
    <source>
        <dbReference type="EMBL" id="KAA6342120.1"/>
    </source>
</evidence>
<dbReference type="EMBL" id="SNRY01000344">
    <property type="protein sequence ID" value="KAA6342120.1"/>
    <property type="molecule type" value="Genomic_DNA"/>
</dbReference>
<gene>
    <name evidence="1" type="ORF">EZS27_010115</name>
</gene>
<name>A0A5J4S9S4_9ZZZZ</name>
<organism evidence="1">
    <name type="scientific">termite gut metagenome</name>
    <dbReference type="NCBI Taxonomy" id="433724"/>
    <lineage>
        <taxon>unclassified sequences</taxon>
        <taxon>metagenomes</taxon>
        <taxon>organismal metagenomes</taxon>
    </lineage>
</organism>
<comment type="caution">
    <text evidence="1">The sequence shown here is derived from an EMBL/GenBank/DDBJ whole genome shotgun (WGS) entry which is preliminary data.</text>
</comment>
<accession>A0A5J4S9S4</accession>